<evidence type="ECO:0000313" key="3">
    <source>
        <dbReference type="Proteomes" id="UP001501788"/>
    </source>
</evidence>
<organism evidence="2 3">
    <name type="scientific">Acidovorax lacteus</name>
    <dbReference type="NCBI Taxonomy" id="1924988"/>
    <lineage>
        <taxon>Bacteria</taxon>
        <taxon>Pseudomonadati</taxon>
        <taxon>Pseudomonadota</taxon>
        <taxon>Betaproteobacteria</taxon>
        <taxon>Burkholderiales</taxon>
        <taxon>Comamonadaceae</taxon>
        <taxon>Acidovorax</taxon>
    </lineage>
</organism>
<gene>
    <name evidence="2" type="ORF">GCM10023090_09440</name>
</gene>
<dbReference type="EMBL" id="BAABEX010000007">
    <property type="protein sequence ID" value="GAA4421014.1"/>
    <property type="molecule type" value="Genomic_DNA"/>
</dbReference>
<proteinExistence type="predicted"/>
<comment type="caution">
    <text evidence="2">The sequence shown here is derived from an EMBL/GenBank/DDBJ whole genome shotgun (WGS) entry which is preliminary data.</text>
</comment>
<feature type="compositionally biased region" description="Low complexity" evidence="1">
    <location>
        <begin position="54"/>
        <end position="64"/>
    </location>
</feature>
<evidence type="ECO:0000256" key="1">
    <source>
        <dbReference type="SAM" id="MobiDB-lite"/>
    </source>
</evidence>
<protein>
    <recommendedName>
        <fullName evidence="4">Motility protein</fullName>
    </recommendedName>
</protein>
<evidence type="ECO:0008006" key="4">
    <source>
        <dbReference type="Google" id="ProtNLM"/>
    </source>
</evidence>
<dbReference type="RefSeq" id="WP_345061679.1">
    <property type="nucleotide sequence ID" value="NZ_BAABEX010000007.1"/>
</dbReference>
<evidence type="ECO:0000313" key="2">
    <source>
        <dbReference type="EMBL" id="GAA4421014.1"/>
    </source>
</evidence>
<dbReference type="Pfam" id="PF14070">
    <property type="entry name" value="YjfB_motility"/>
    <property type="match status" value="1"/>
</dbReference>
<dbReference type="InterPro" id="IPR025906">
    <property type="entry name" value="YjfB_motility"/>
</dbReference>
<accession>A0ABP8L3P4</accession>
<feature type="region of interest" description="Disordered" evidence="1">
    <location>
        <begin position="54"/>
        <end position="73"/>
    </location>
</feature>
<name>A0ABP8L3P4_9BURK</name>
<keyword evidence="3" id="KW-1185">Reference proteome</keyword>
<dbReference type="Proteomes" id="UP001501788">
    <property type="component" value="Unassembled WGS sequence"/>
</dbReference>
<reference evidence="3" key="1">
    <citation type="journal article" date="2019" name="Int. J. Syst. Evol. Microbiol.">
        <title>The Global Catalogue of Microorganisms (GCM) 10K type strain sequencing project: providing services to taxonomists for standard genome sequencing and annotation.</title>
        <authorList>
            <consortium name="The Broad Institute Genomics Platform"/>
            <consortium name="The Broad Institute Genome Sequencing Center for Infectious Disease"/>
            <person name="Wu L."/>
            <person name="Ma J."/>
        </authorList>
    </citation>
    <scope>NUCLEOTIDE SEQUENCE [LARGE SCALE GENOMIC DNA]</scope>
    <source>
        <strain evidence="3">JCM 31890</strain>
    </source>
</reference>
<sequence>MDTSLVNRIVNTAVQLNQARQADAVQTAVLRRTLDMQEASATVMLDALAAATPVPSTTSAASGPLGTQVDTWA</sequence>